<evidence type="ECO:0000256" key="2">
    <source>
        <dbReference type="ARBA" id="ARBA00023186"/>
    </source>
</evidence>
<protein>
    <recommendedName>
        <fullName evidence="3 4">Protein GrpE</fullName>
    </recommendedName>
    <alternativeName>
        <fullName evidence="3">HSP-70 cofactor</fullName>
    </alternativeName>
</protein>
<comment type="subunit">
    <text evidence="3">Homodimer.</text>
</comment>
<evidence type="ECO:0000313" key="7">
    <source>
        <dbReference type="EMBL" id="ACY19322.1"/>
    </source>
</evidence>
<accession>D0LUJ9</accession>
<keyword evidence="2 3" id="KW-0143">Chaperone</keyword>
<evidence type="ECO:0000256" key="4">
    <source>
        <dbReference type="RuleBase" id="RU000639"/>
    </source>
</evidence>
<dbReference type="Gene3D" id="2.30.22.10">
    <property type="entry name" value="Head domain of nucleotide exchange factor GrpE"/>
    <property type="match status" value="1"/>
</dbReference>
<dbReference type="Gene3D" id="3.90.20.20">
    <property type="match status" value="1"/>
</dbReference>
<keyword evidence="3 4" id="KW-0346">Stress response</keyword>
<dbReference type="EMBL" id="CP001804">
    <property type="protein sequence ID" value="ACY19322.1"/>
    <property type="molecule type" value="Genomic_DNA"/>
</dbReference>
<dbReference type="SUPFAM" id="SSF51064">
    <property type="entry name" value="Head domain of nucleotide exchange factor GrpE"/>
    <property type="match status" value="1"/>
</dbReference>
<reference evidence="7 8" key="1">
    <citation type="journal article" date="2010" name="Stand. Genomic Sci.">
        <title>Complete genome sequence of Haliangium ochraceum type strain (SMP-2).</title>
        <authorList>
            <consortium name="US DOE Joint Genome Institute (JGI-PGF)"/>
            <person name="Ivanova N."/>
            <person name="Daum C."/>
            <person name="Lang E."/>
            <person name="Abt B."/>
            <person name="Kopitz M."/>
            <person name="Saunders E."/>
            <person name="Lapidus A."/>
            <person name="Lucas S."/>
            <person name="Glavina Del Rio T."/>
            <person name="Nolan M."/>
            <person name="Tice H."/>
            <person name="Copeland A."/>
            <person name="Cheng J.F."/>
            <person name="Chen F."/>
            <person name="Bruce D."/>
            <person name="Goodwin L."/>
            <person name="Pitluck S."/>
            <person name="Mavromatis K."/>
            <person name="Pati A."/>
            <person name="Mikhailova N."/>
            <person name="Chen A."/>
            <person name="Palaniappan K."/>
            <person name="Land M."/>
            <person name="Hauser L."/>
            <person name="Chang Y.J."/>
            <person name="Jeffries C.D."/>
            <person name="Detter J.C."/>
            <person name="Brettin T."/>
            <person name="Rohde M."/>
            <person name="Goker M."/>
            <person name="Bristow J."/>
            <person name="Markowitz V."/>
            <person name="Eisen J.A."/>
            <person name="Hugenholtz P."/>
            <person name="Kyrpides N.C."/>
            <person name="Klenk H.P."/>
        </authorList>
    </citation>
    <scope>NUCLEOTIDE SEQUENCE [LARGE SCALE GENOMIC DNA]</scope>
    <source>
        <strain evidence="8">DSM 14365 / CIP 107738 / JCM 11303 / AJ 13395 / SMP-2</strain>
    </source>
</reference>
<dbReference type="GO" id="GO:0051087">
    <property type="term" value="F:protein-folding chaperone binding"/>
    <property type="evidence" value="ECO:0007669"/>
    <property type="project" value="InterPro"/>
</dbReference>
<evidence type="ECO:0000313" key="8">
    <source>
        <dbReference type="Proteomes" id="UP000001880"/>
    </source>
</evidence>
<dbReference type="PANTHER" id="PTHR21237:SF23">
    <property type="entry name" value="GRPE PROTEIN HOMOLOG, MITOCHONDRIAL"/>
    <property type="match status" value="1"/>
</dbReference>
<evidence type="ECO:0000256" key="3">
    <source>
        <dbReference type="HAMAP-Rule" id="MF_01151"/>
    </source>
</evidence>
<dbReference type="GO" id="GO:0042803">
    <property type="term" value="F:protein homodimerization activity"/>
    <property type="evidence" value="ECO:0007669"/>
    <property type="project" value="InterPro"/>
</dbReference>
<organism evidence="7 8">
    <name type="scientific">Haliangium ochraceum (strain DSM 14365 / JCM 11303 / SMP-2)</name>
    <dbReference type="NCBI Taxonomy" id="502025"/>
    <lineage>
        <taxon>Bacteria</taxon>
        <taxon>Pseudomonadati</taxon>
        <taxon>Myxococcota</taxon>
        <taxon>Polyangia</taxon>
        <taxon>Haliangiales</taxon>
        <taxon>Kofleriaceae</taxon>
        <taxon>Haliangium</taxon>
    </lineage>
</organism>
<gene>
    <name evidence="3" type="primary">grpE</name>
    <name evidence="7" type="ordered locus">Hoch_6858</name>
</gene>
<keyword evidence="3" id="KW-0963">Cytoplasm</keyword>
<feature type="compositionally biased region" description="Basic and acidic residues" evidence="6">
    <location>
        <begin position="76"/>
        <end position="118"/>
    </location>
</feature>
<comment type="function">
    <text evidence="3 4">Participates actively in the response to hyperosmotic and heat shock by preventing the aggregation of stress-denatured proteins, in association with DnaK and GrpE. It is the nucleotide exchange factor for DnaK and may function as a thermosensor. Unfolded proteins bind initially to DnaJ; upon interaction with the DnaJ-bound protein, DnaK hydrolyzes its bound ATP, resulting in the formation of a stable complex. GrpE releases ADP from DnaK; ATP binding to DnaK triggers the release of the substrate protein, thus completing the reaction cycle. Several rounds of ATP-dependent interactions between DnaJ, DnaK and GrpE are required for fully efficient folding.</text>
</comment>
<dbReference type="HAMAP" id="MF_01151">
    <property type="entry name" value="GrpE"/>
    <property type="match status" value="1"/>
</dbReference>
<dbReference type="PANTHER" id="PTHR21237">
    <property type="entry name" value="GRPE PROTEIN"/>
    <property type="match status" value="1"/>
</dbReference>
<dbReference type="PROSITE" id="PS01071">
    <property type="entry name" value="GRPE"/>
    <property type="match status" value="1"/>
</dbReference>
<name>D0LUJ9_HALO1</name>
<dbReference type="Proteomes" id="UP000001880">
    <property type="component" value="Chromosome"/>
</dbReference>
<comment type="similarity">
    <text evidence="1 3 5">Belongs to the GrpE family.</text>
</comment>
<comment type="subcellular location">
    <subcellularLocation>
        <location evidence="3">Cytoplasm</location>
    </subcellularLocation>
</comment>
<dbReference type="CDD" id="cd00446">
    <property type="entry name" value="GrpE"/>
    <property type="match status" value="1"/>
</dbReference>
<feature type="compositionally biased region" description="Low complexity" evidence="6">
    <location>
        <begin position="29"/>
        <end position="44"/>
    </location>
</feature>
<dbReference type="HOGENOM" id="CLU_890727_0_0_7"/>
<dbReference type="SUPFAM" id="SSF58014">
    <property type="entry name" value="Coiled-coil domain of nucleotide exchange factor GrpE"/>
    <property type="match status" value="1"/>
</dbReference>
<dbReference type="GO" id="GO:0051082">
    <property type="term" value="F:unfolded protein binding"/>
    <property type="evidence" value="ECO:0007669"/>
    <property type="project" value="TreeGrafter"/>
</dbReference>
<sequence length="312" mass="34618">MNYFDRPWGFPFGRPRQIRTQRPFQEVTPGWQRPQRPGPQRVAPGPVPPSRPFAASAGSQPPRRPGNRGDLVDLLEFDRRRREPAAREPSTREQPARERLDSRHTPAQTAREHVDSRHTPAQTARDQLDSRHGSAHPARDQLESRLAEMRAELEATRAELATAKLEAREAAVRAHGADDELERAKARIEKESKRQIELRTQRLLLDFLEVLDDLERARASAAKEGAGGDSGDAIVQGLELVRKGFELKLAGHGVEHVPALGAAFDPSVHEAMGLVPVSDPAQNDTVVAVLSEGYRLGDEVLRPARVMIGRHG</sequence>
<dbReference type="eggNOG" id="COG0576">
    <property type="taxonomic scope" value="Bacteria"/>
</dbReference>
<evidence type="ECO:0000256" key="1">
    <source>
        <dbReference type="ARBA" id="ARBA00009054"/>
    </source>
</evidence>
<dbReference type="GO" id="GO:0000774">
    <property type="term" value="F:adenyl-nucleotide exchange factor activity"/>
    <property type="evidence" value="ECO:0007669"/>
    <property type="project" value="InterPro"/>
</dbReference>
<evidence type="ECO:0000256" key="6">
    <source>
        <dbReference type="SAM" id="MobiDB-lite"/>
    </source>
</evidence>
<dbReference type="GO" id="GO:0006457">
    <property type="term" value="P:protein folding"/>
    <property type="evidence" value="ECO:0007669"/>
    <property type="project" value="InterPro"/>
</dbReference>
<dbReference type="GO" id="GO:0005829">
    <property type="term" value="C:cytosol"/>
    <property type="evidence" value="ECO:0007669"/>
    <property type="project" value="TreeGrafter"/>
</dbReference>
<dbReference type="KEGG" id="hoh:Hoch_6858"/>
<feature type="region of interest" description="Disordered" evidence="6">
    <location>
        <begin position="1"/>
        <end position="141"/>
    </location>
</feature>
<feature type="compositionally biased region" description="Basic and acidic residues" evidence="6">
    <location>
        <begin position="126"/>
        <end position="141"/>
    </location>
</feature>
<dbReference type="PRINTS" id="PR00773">
    <property type="entry name" value="GRPEPROTEIN"/>
</dbReference>
<dbReference type="Pfam" id="PF01025">
    <property type="entry name" value="GrpE"/>
    <property type="match status" value="1"/>
</dbReference>
<keyword evidence="8" id="KW-1185">Reference proteome</keyword>
<evidence type="ECO:0000256" key="5">
    <source>
        <dbReference type="RuleBase" id="RU004478"/>
    </source>
</evidence>
<dbReference type="InterPro" id="IPR013805">
    <property type="entry name" value="GrpE_CC"/>
</dbReference>
<dbReference type="STRING" id="502025.Hoch_6858"/>
<proteinExistence type="inferred from homology"/>
<dbReference type="InterPro" id="IPR009012">
    <property type="entry name" value="GrpE_head"/>
</dbReference>
<dbReference type="AlphaFoldDB" id="D0LUJ9"/>
<dbReference type="InterPro" id="IPR000740">
    <property type="entry name" value="GrpE"/>
</dbReference>